<protein>
    <recommendedName>
        <fullName evidence="4">non-reducing end alpha-L-arabinofuranosidase</fullName>
        <ecNumber evidence="4">3.2.1.55</ecNumber>
    </recommendedName>
</protein>
<dbReference type="InterPro" id="IPR051563">
    <property type="entry name" value="Glycosyl_Hydrolase_51"/>
</dbReference>
<dbReference type="PANTHER" id="PTHR31776">
    <property type="entry name" value="ALPHA-L-ARABINOFURANOSIDASE 1"/>
    <property type="match status" value="1"/>
</dbReference>
<feature type="signal peptide" evidence="8">
    <location>
        <begin position="1"/>
        <end position="17"/>
    </location>
</feature>
<evidence type="ECO:0000256" key="8">
    <source>
        <dbReference type="SAM" id="SignalP"/>
    </source>
</evidence>
<comment type="similarity">
    <text evidence="3">Belongs to the glycosyl hydrolase 51 family.</text>
</comment>
<dbReference type="Pfam" id="PF06964">
    <property type="entry name" value="Alpha-L-AF_C"/>
    <property type="match status" value="1"/>
</dbReference>
<comment type="catalytic activity">
    <reaction evidence="1">
        <text>Hydrolysis of terminal non-reducing alpha-L-arabinofuranoside residues in alpha-L-arabinosides.</text>
        <dbReference type="EC" id="3.2.1.55"/>
    </reaction>
</comment>
<dbReference type="Proteomes" id="UP000566819">
    <property type="component" value="Unassembled WGS sequence"/>
</dbReference>
<comment type="pathway">
    <text evidence="2">Glycan metabolism; L-arabinan degradation.</text>
</comment>
<comment type="caution">
    <text evidence="10">The sequence shown here is derived from an EMBL/GenBank/DDBJ whole genome shotgun (WGS) entry which is preliminary data.</text>
</comment>
<dbReference type="GO" id="GO:0031222">
    <property type="term" value="P:arabinan catabolic process"/>
    <property type="evidence" value="ECO:0007669"/>
    <property type="project" value="UniProtKB-UniPathway"/>
</dbReference>
<accession>A0A8H4W9W0</accession>
<reference evidence="10 11" key="1">
    <citation type="submission" date="2020-03" db="EMBL/GenBank/DDBJ databases">
        <title>Draft Genome Sequence of Cudoniella acicularis.</title>
        <authorList>
            <person name="Buettner E."/>
            <person name="Kellner H."/>
        </authorList>
    </citation>
    <scope>NUCLEOTIDE SEQUENCE [LARGE SCALE GENOMIC DNA]</scope>
    <source>
        <strain evidence="10 11">DSM 108380</strain>
    </source>
</reference>
<dbReference type="UniPathway" id="UPA00667"/>
<sequence>MFRKFLSFQLLASVASAINLTVASNGGNVSSPLMYGLMFEDINHSGDGGIYAELIQNRAFQGSLEYPSTLTPWEPVGGAVLTLQNTSVPLSSALPASVNVAPRSSAQRSTIGISNPGWWGIDIKPQTYTGSFWALGTYKGQFTIKLQSNLTSDIFATVTIPSSCQAGKWVEHKFELEPKSAAPNSNNTFVLEFDSTSGSVNFNLISLFPPTYNNRANGNRPELMAALKALNPSFLRIPGGNNIEGDVYHYPWRWNETIGPLTQRPGRPGTWGYGNTDGLGLVEYLNWCTDLDVTPVLAVWSGMYLGNDIGHILSAEALAPWVEDTLNELEFILGPTTSTYGALRASLGYPNPWPLKYLEIGNEDDLYTNGSTTYAEYRFKMFYDAISPVYPELTLVSSTGDYTAVGGSGANATYTDYHVYTRPDTFVSMFGTFDHVSRVHKTLIGEYACVQGNLKNEITGVNWDLPKFDWPVWVGAVSEAIWSINAERNSDAVIGMSYAPGFQNLNSYEWTVSLLSIFKYSHANPTQPDLVSFTADTSQTVLSTSHSVIELFSNARYNATVPVTSDTSYGPAYWVAGVSEPGAYTFKTAIYNATESVPFNVQFTGLKQGDKGTLTVLNAPDGLSAVALEEGVVQNPVTKKVTQLVAGSGGAFSFELENYSVAVLTT</sequence>
<dbReference type="InterPro" id="IPR010720">
    <property type="entry name" value="Alpha-L-AF_C"/>
</dbReference>
<dbReference type="Pfam" id="PF22848">
    <property type="entry name" value="ASD1_dom"/>
    <property type="match status" value="1"/>
</dbReference>
<evidence type="ECO:0000256" key="7">
    <source>
        <dbReference type="ARBA" id="ARBA00023180"/>
    </source>
</evidence>
<dbReference type="InterPro" id="IPR017853">
    <property type="entry name" value="GH"/>
</dbReference>
<dbReference type="SUPFAM" id="SSF51445">
    <property type="entry name" value="(Trans)glycosidases"/>
    <property type="match status" value="1"/>
</dbReference>
<dbReference type="PANTHER" id="PTHR31776:SF0">
    <property type="entry name" value="ALPHA-L-ARABINOFURANOSIDASE 1"/>
    <property type="match status" value="1"/>
</dbReference>
<evidence type="ECO:0000256" key="4">
    <source>
        <dbReference type="ARBA" id="ARBA00012670"/>
    </source>
</evidence>
<name>A0A8H4W9W0_9HELO</name>
<dbReference type="GO" id="GO:0046556">
    <property type="term" value="F:alpha-L-arabinofuranosidase activity"/>
    <property type="evidence" value="ECO:0007669"/>
    <property type="project" value="UniProtKB-EC"/>
</dbReference>
<dbReference type="InterPro" id="IPR055235">
    <property type="entry name" value="ASD1_cat"/>
</dbReference>
<organism evidence="10 11">
    <name type="scientific">Cudoniella acicularis</name>
    <dbReference type="NCBI Taxonomy" id="354080"/>
    <lineage>
        <taxon>Eukaryota</taxon>
        <taxon>Fungi</taxon>
        <taxon>Dikarya</taxon>
        <taxon>Ascomycota</taxon>
        <taxon>Pezizomycotina</taxon>
        <taxon>Leotiomycetes</taxon>
        <taxon>Helotiales</taxon>
        <taxon>Tricladiaceae</taxon>
        <taxon>Cudoniella</taxon>
    </lineage>
</organism>
<evidence type="ECO:0000256" key="5">
    <source>
        <dbReference type="ARBA" id="ARBA00022729"/>
    </source>
</evidence>
<feature type="chain" id="PRO_5034970244" description="non-reducing end alpha-L-arabinofuranosidase" evidence="8">
    <location>
        <begin position="18"/>
        <end position="666"/>
    </location>
</feature>
<evidence type="ECO:0000313" key="10">
    <source>
        <dbReference type="EMBL" id="KAF4637035.1"/>
    </source>
</evidence>
<evidence type="ECO:0000256" key="6">
    <source>
        <dbReference type="ARBA" id="ARBA00022801"/>
    </source>
</evidence>
<evidence type="ECO:0000259" key="9">
    <source>
        <dbReference type="SMART" id="SM00813"/>
    </source>
</evidence>
<dbReference type="EMBL" id="JAAMPI010000038">
    <property type="protein sequence ID" value="KAF4637035.1"/>
    <property type="molecule type" value="Genomic_DNA"/>
</dbReference>
<feature type="domain" description="Alpha-L-arabinofuranosidase C-terminal" evidence="9">
    <location>
        <begin position="445"/>
        <end position="660"/>
    </location>
</feature>
<dbReference type="AlphaFoldDB" id="A0A8H4W9W0"/>
<gene>
    <name evidence="10" type="ORF">G7Y89_g1033</name>
</gene>
<dbReference type="GO" id="GO:0046373">
    <property type="term" value="P:L-arabinose metabolic process"/>
    <property type="evidence" value="ECO:0007669"/>
    <property type="project" value="InterPro"/>
</dbReference>
<keyword evidence="5 8" id="KW-0732">Signal</keyword>
<proteinExistence type="inferred from homology"/>
<keyword evidence="7" id="KW-0325">Glycoprotein</keyword>
<dbReference type="EC" id="3.2.1.55" evidence="4"/>
<keyword evidence="6" id="KW-0378">Hydrolase</keyword>
<evidence type="ECO:0000256" key="2">
    <source>
        <dbReference type="ARBA" id="ARBA00004834"/>
    </source>
</evidence>
<evidence type="ECO:0000313" key="11">
    <source>
        <dbReference type="Proteomes" id="UP000566819"/>
    </source>
</evidence>
<dbReference type="SMART" id="SM00813">
    <property type="entry name" value="Alpha-L-AF_C"/>
    <property type="match status" value="1"/>
</dbReference>
<evidence type="ECO:0000256" key="1">
    <source>
        <dbReference type="ARBA" id="ARBA00001462"/>
    </source>
</evidence>
<dbReference type="OrthoDB" id="406864at2759"/>
<dbReference type="Gene3D" id="3.20.20.80">
    <property type="entry name" value="Glycosidases"/>
    <property type="match status" value="1"/>
</dbReference>
<keyword evidence="11" id="KW-1185">Reference proteome</keyword>
<evidence type="ECO:0000256" key="3">
    <source>
        <dbReference type="ARBA" id="ARBA00007186"/>
    </source>
</evidence>